<organism evidence="1 2">
    <name type="scientific">Paraburkholderia humisilvae</name>
    <dbReference type="NCBI Taxonomy" id="627669"/>
    <lineage>
        <taxon>Bacteria</taxon>
        <taxon>Pseudomonadati</taxon>
        <taxon>Pseudomonadota</taxon>
        <taxon>Betaproteobacteria</taxon>
        <taxon>Burkholderiales</taxon>
        <taxon>Burkholderiaceae</taxon>
        <taxon>Paraburkholderia</taxon>
    </lineage>
</organism>
<dbReference type="Proteomes" id="UP000494363">
    <property type="component" value="Unassembled WGS sequence"/>
</dbReference>
<accession>A0A6J5F357</accession>
<evidence type="ECO:0000313" key="1">
    <source>
        <dbReference type="EMBL" id="CAB3773260.1"/>
    </source>
</evidence>
<dbReference type="InterPro" id="IPR011990">
    <property type="entry name" value="TPR-like_helical_dom_sf"/>
</dbReference>
<dbReference type="Gene3D" id="3.40.50.2000">
    <property type="entry name" value="Glycogen Phosphorylase B"/>
    <property type="match status" value="1"/>
</dbReference>
<name>A0A6J5F357_9BURK</name>
<dbReference type="AlphaFoldDB" id="A0A6J5F357"/>
<proteinExistence type="predicted"/>
<dbReference type="EMBL" id="CADIKH010000071">
    <property type="protein sequence ID" value="CAB3773260.1"/>
    <property type="molecule type" value="Genomic_DNA"/>
</dbReference>
<sequence>MNSLNGLAWTKLALWWLRNDYPAAARAAAESALSHMPNSAVAWQNYSNVLRELREWDAALSAIRRACELDVHDDSMRWSLGTLQLMLGDYERGWPGHEARWQGEPELRAAPLNRKTPRWNGQPLSGKTLLVWSDQGYGDVLRFIRFLPAFARWVRQQGGDIVFSTPEPLLALLERRVASRVKQVVPMHAQETLAYDYQLPLGSLPLTLGVTVKDLPNYGAPYLIPDAAQVRAWRERCAGAGLKVGLVWSGSRFHHRNPYRSVPPYALARALGIVPGVHFFNLQVDARDDELAVLREGGLRLSDHKARLVTFDDTAACVQQLDLVITVCTSVAHVAGALGVPAWLLLDVNPHWMWMDGRRDSPWYHSARLYRQTSFRQWDPVLGQIAGDLIALMRPMRARGKASQEVSG</sequence>
<dbReference type="SUPFAM" id="SSF48452">
    <property type="entry name" value="TPR-like"/>
    <property type="match status" value="1"/>
</dbReference>
<dbReference type="Gene3D" id="1.25.40.10">
    <property type="entry name" value="Tetratricopeptide repeat domain"/>
    <property type="match status" value="1"/>
</dbReference>
<gene>
    <name evidence="1" type="ORF">LMG29542_07166</name>
</gene>
<dbReference type="SUPFAM" id="SSF53756">
    <property type="entry name" value="UDP-Glycosyltransferase/glycogen phosphorylase"/>
    <property type="match status" value="1"/>
</dbReference>
<evidence type="ECO:0000313" key="2">
    <source>
        <dbReference type="Proteomes" id="UP000494363"/>
    </source>
</evidence>
<dbReference type="RefSeq" id="WP_175232498.1">
    <property type="nucleotide sequence ID" value="NZ_CADIKH010000071.1"/>
</dbReference>
<protein>
    <submittedName>
        <fullName evidence="1">Uncharacterized protein</fullName>
    </submittedName>
</protein>
<reference evidence="1 2" key="1">
    <citation type="submission" date="2020-04" db="EMBL/GenBank/DDBJ databases">
        <authorList>
            <person name="De Canck E."/>
        </authorList>
    </citation>
    <scope>NUCLEOTIDE SEQUENCE [LARGE SCALE GENOMIC DNA]</scope>
    <source>
        <strain evidence="1 2">LMG 29542</strain>
    </source>
</reference>
<keyword evidence="2" id="KW-1185">Reference proteome</keyword>